<dbReference type="Pfam" id="PF00990">
    <property type="entry name" value="GGDEF"/>
    <property type="match status" value="1"/>
</dbReference>
<keyword evidence="1" id="KW-0812">Transmembrane</keyword>
<dbReference type="InterPro" id="IPR050469">
    <property type="entry name" value="Diguanylate_Cyclase"/>
</dbReference>
<proteinExistence type="predicted"/>
<keyword evidence="1" id="KW-1133">Transmembrane helix</keyword>
<feature type="transmembrane region" description="Helical" evidence="1">
    <location>
        <begin position="89"/>
        <end position="108"/>
    </location>
</feature>
<dbReference type="InterPro" id="IPR043128">
    <property type="entry name" value="Rev_trsase/Diguanyl_cyclase"/>
</dbReference>
<dbReference type="SUPFAM" id="SSF55073">
    <property type="entry name" value="Nucleotide cyclase"/>
    <property type="match status" value="1"/>
</dbReference>
<feature type="transmembrane region" description="Helical" evidence="1">
    <location>
        <begin position="139"/>
        <end position="156"/>
    </location>
</feature>
<organism evidence="3 4">
    <name type="scientific">Mycolicibacterium helvum</name>
    <dbReference type="NCBI Taxonomy" id="1534349"/>
    <lineage>
        <taxon>Bacteria</taxon>
        <taxon>Bacillati</taxon>
        <taxon>Actinomycetota</taxon>
        <taxon>Actinomycetes</taxon>
        <taxon>Mycobacteriales</taxon>
        <taxon>Mycobacteriaceae</taxon>
        <taxon>Mycolicibacterium</taxon>
    </lineage>
</organism>
<dbReference type="GO" id="GO:1902201">
    <property type="term" value="P:negative regulation of bacterial-type flagellum-dependent cell motility"/>
    <property type="evidence" value="ECO:0007669"/>
    <property type="project" value="TreeGrafter"/>
</dbReference>
<dbReference type="InterPro" id="IPR000160">
    <property type="entry name" value="GGDEF_dom"/>
</dbReference>
<evidence type="ECO:0000256" key="1">
    <source>
        <dbReference type="SAM" id="Phobius"/>
    </source>
</evidence>
<dbReference type="GO" id="GO:0052621">
    <property type="term" value="F:diguanylate cyclase activity"/>
    <property type="evidence" value="ECO:0007669"/>
    <property type="project" value="TreeGrafter"/>
</dbReference>
<feature type="domain" description="GGDEF" evidence="2">
    <location>
        <begin position="220"/>
        <end position="340"/>
    </location>
</feature>
<feature type="transmembrane region" description="Helical" evidence="1">
    <location>
        <begin position="62"/>
        <end position="82"/>
    </location>
</feature>
<evidence type="ECO:0000313" key="3">
    <source>
        <dbReference type="EMBL" id="BBY63916.1"/>
    </source>
</evidence>
<feature type="transmembrane region" description="Helical" evidence="1">
    <location>
        <begin position="162"/>
        <end position="186"/>
    </location>
</feature>
<dbReference type="CDD" id="cd01949">
    <property type="entry name" value="GGDEF"/>
    <property type="match status" value="1"/>
</dbReference>
<evidence type="ECO:0000259" key="2">
    <source>
        <dbReference type="PROSITE" id="PS50887"/>
    </source>
</evidence>
<dbReference type="InterPro" id="IPR029787">
    <property type="entry name" value="Nucleotide_cyclase"/>
</dbReference>
<dbReference type="AlphaFoldDB" id="A0A7I7T709"/>
<feature type="transmembrane region" description="Helical" evidence="1">
    <location>
        <begin position="36"/>
        <end position="56"/>
    </location>
</feature>
<keyword evidence="4" id="KW-1185">Reference proteome</keyword>
<name>A0A7I7T709_9MYCO</name>
<dbReference type="GO" id="GO:0043709">
    <property type="term" value="P:cell adhesion involved in single-species biofilm formation"/>
    <property type="evidence" value="ECO:0007669"/>
    <property type="project" value="TreeGrafter"/>
</dbReference>
<dbReference type="GO" id="GO:0005886">
    <property type="term" value="C:plasma membrane"/>
    <property type="evidence" value="ECO:0007669"/>
    <property type="project" value="TreeGrafter"/>
</dbReference>
<protein>
    <recommendedName>
        <fullName evidence="2">GGDEF domain-containing protein</fullName>
    </recommendedName>
</protein>
<dbReference type="PANTHER" id="PTHR45138">
    <property type="entry name" value="REGULATORY COMPONENTS OF SENSORY TRANSDUCTION SYSTEM"/>
    <property type="match status" value="1"/>
</dbReference>
<accession>A0A7I7T709</accession>
<feature type="transmembrane region" description="Helical" evidence="1">
    <location>
        <begin position="114"/>
        <end position="132"/>
    </location>
</feature>
<reference evidence="3 4" key="1">
    <citation type="journal article" date="2019" name="Emerg. Microbes Infect.">
        <title>Comprehensive subspecies identification of 175 nontuberculous mycobacteria species based on 7547 genomic profiles.</title>
        <authorList>
            <person name="Matsumoto Y."/>
            <person name="Kinjo T."/>
            <person name="Motooka D."/>
            <person name="Nabeya D."/>
            <person name="Jung N."/>
            <person name="Uechi K."/>
            <person name="Horii T."/>
            <person name="Iida T."/>
            <person name="Fujita J."/>
            <person name="Nakamura S."/>
        </authorList>
    </citation>
    <scope>NUCLEOTIDE SEQUENCE [LARGE SCALE GENOMIC DNA]</scope>
    <source>
        <strain evidence="3 4">JCM 30396</strain>
    </source>
</reference>
<dbReference type="EMBL" id="AP022596">
    <property type="protein sequence ID" value="BBY63916.1"/>
    <property type="molecule type" value="Genomic_DNA"/>
</dbReference>
<dbReference type="Proteomes" id="UP000467148">
    <property type="component" value="Chromosome"/>
</dbReference>
<dbReference type="PROSITE" id="PS50887">
    <property type="entry name" value="GGDEF"/>
    <property type="match status" value="1"/>
</dbReference>
<sequence length="340" mass="36798">MLLAGLQAPGTHRKALMTDTASVAGREPPLLLRRRILTSYCLFFAGVYCLGMIAWFRDTDNIDFRGEVVAAGLSAVGVLLCVRRPLRGWRYVSALVCVSAAPVAALFFHHVLAAQVWSLIPLMFLGIFVRTWHGQLVTWSYVAAVGLAATAGLLLAPQPAPLLWPVLFVLSIGSAIWIFGLSHAALRDAADRDPLTGVWNRAGLLWQANSLLSRVGGRDRPLAVLVLDVDDFKAINDNKGHAAGDRVLVDLTSQWRRHMPRGAVIGRLGGDEFVVLLSGYDMQSAHEVASTLANGTVRVTVGVACGKLDGPDDLPPLLAAADDDLYRRKRKRKAQAPSLD</sequence>
<keyword evidence="1" id="KW-0472">Membrane</keyword>
<dbReference type="Gene3D" id="3.30.70.270">
    <property type="match status" value="1"/>
</dbReference>
<dbReference type="KEGG" id="mhev:MHEL_21590"/>
<dbReference type="NCBIfam" id="TIGR00254">
    <property type="entry name" value="GGDEF"/>
    <property type="match status" value="1"/>
</dbReference>
<dbReference type="SMART" id="SM00267">
    <property type="entry name" value="GGDEF"/>
    <property type="match status" value="1"/>
</dbReference>
<dbReference type="PANTHER" id="PTHR45138:SF9">
    <property type="entry name" value="DIGUANYLATE CYCLASE DGCM-RELATED"/>
    <property type="match status" value="1"/>
</dbReference>
<evidence type="ECO:0000313" key="4">
    <source>
        <dbReference type="Proteomes" id="UP000467148"/>
    </source>
</evidence>
<gene>
    <name evidence="3" type="ORF">MHEL_21590</name>
</gene>